<feature type="region of interest" description="Disordered" evidence="1">
    <location>
        <begin position="1"/>
        <end position="124"/>
    </location>
</feature>
<dbReference type="RefSeq" id="WP_407339897.1">
    <property type="nucleotide sequence ID" value="NZ_CP136862.1"/>
</dbReference>
<accession>A0ABZ0HV64</accession>
<feature type="compositionally biased region" description="Low complexity" evidence="1">
    <location>
        <begin position="40"/>
        <end position="108"/>
    </location>
</feature>
<name>A0ABZ0HV64_9HYPH</name>
<dbReference type="Proteomes" id="UP001626536">
    <property type="component" value="Chromosome"/>
</dbReference>
<sequence>MSHGAEPPRMGGGTEPTRAGGRSPFEPRATVEPGGGGKPPSGEHGLEPAPAKPLEPAEVAPAKKPVTPASDAAPAKSKPSAKAEEAAPSAKPEEAAPSAKPEEAAPSAKPKEAGPPAKPEPFDMKQIGADAEAPQILAPEDFSSVKLKPGQDALYILRDAEGTILKVGKTSANGAVNRFSVYKRAGTLTGKNVQLEVHPLKAGGRNAEFYEQALREQMEGQGHALPWDNTSQRLGRPGFGTPGEGVRKSHVTKGEMAELLTEYKGNLQEVGRELGLHRRTVDLWAKALGLLPKNFK</sequence>
<reference evidence="2 3" key="1">
    <citation type="submission" date="2023-10" db="EMBL/GenBank/DDBJ databases">
        <title>Novel methanotroph of the genus Methylocapsa from a subarctic wetland.</title>
        <authorList>
            <person name="Belova S.E."/>
            <person name="Oshkin I.Y."/>
            <person name="Miroshnikov K."/>
            <person name="Dedysh S.N."/>
        </authorList>
    </citation>
    <scope>NUCLEOTIDE SEQUENCE [LARGE SCALE GENOMIC DNA]</scope>
    <source>
        <strain evidence="2 3">RX1</strain>
    </source>
</reference>
<proteinExistence type="predicted"/>
<gene>
    <name evidence="2" type="ORF">RZS28_03870</name>
</gene>
<evidence type="ECO:0000313" key="3">
    <source>
        <dbReference type="Proteomes" id="UP001626536"/>
    </source>
</evidence>
<evidence type="ECO:0000313" key="2">
    <source>
        <dbReference type="EMBL" id="WOJ90443.1"/>
    </source>
</evidence>
<evidence type="ECO:0008006" key="4">
    <source>
        <dbReference type="Google" id="ProtNLM"/>
    </source>
</evidence>
<feature type="region of interest" description="Disordered" evidence="1">
    <location>
        <begin position="223"/>
        <end position="248"/>
    </location>
</feature>
<keyword evidence="3" id="KW-1185">Reference proteome</keyword>
<dbReference type="EMBL" id="CP136862">
    <property type="protein sequence ID" value="WOJ90443.1"/>
    <property type="molecule type" value="Genomic_DNA"/>
</dbReference>
<organism evidence="2 3">
    <name type="scientific">Methylocapsa polymorpha</name>
    <dbReference type="NCBI Taxonomy" id="3080828"/>
    <lineage>
        <taxon>Bacteria</taxon>
        <taxon>Pseudomonadati</taxon>
        <taxon>Pseudomonadota</taxon>
        <taxon>Alphaproteobacteria</taxon>
        <taxon>Hyphomicrobiales</taxon>
        <taxon>Beijerinckiaceae</taxon>
        <taxon>Methylocapsa</taxon>
    </lineage>
</organism>
<evidence type="ECO:0000256" key="1">
    <source>
        <dbReference type="SAM" id="MobiDB-lite"/>
    </source>
</evidence>
<protein>
    <recommendedName>
        <fullName evidence="4">GIY-YIG domain-containing protein</fullName>
    </recommendedName>
</protein>